<feature type="non-terminal residue" evidence="4">
    <location>
        <position position="902"/>
    </location>
</feature>
<protein>
    <recommendedName>
        <fullName evidence="6">Transport and Golgi organization protein 6</fullName>
    </recommendedName>
</protein>
<comment type="similarity">
    <text evidence="1">Belongs to the Tango6 family.</text>
</comment>
<dbReference type="Gene3D" id="1.25.10.10">
    <property type="entry name" value="Leucine-rich Repeat Variant"/>
    <property type="match status" value="1"/>
</dbReference>
<dbReference type="Proteomes" id="UP001200034">
    <property type="component" value="Unassembled WGS sequence"/>
</dbReference>
<dbReference type="InterPro" id="IPR019414">
    <property type="entry name" value="Rtp1_C2"/>
</dbReference>
<evidence type="ECO:0000313" key="4">
    <source>
        <dbReference type="EMBL" id="KAH8378474.1"/>
    </source>
</evidence>
<dbReference type="Pfam" id="PF10304">
    <property type="entry name" value="RTP1_C2"/>
    <property type="match status" value="1"/>
</dbReference>
<comment type="caution">
    <text evidence="4">The sequence shown here is derived from an EMBL/GenBank/DDBJ whole genome shotgun (WGS) entry which is preliminary data.</text>
</comment>
<accession>A0AAD4K9A1</accession>
<organism evidence="4 5">
    <name type="scientific">Drosophila rubida</name>
    <dbReference type="NCBI Taxonomy" id="30044"/>
    <lineage>
        <taxon>Eukaryota</taxon>
        <taxon>Metazoa</taxon>
        <taxon>Ecdysozoa</taxon>
        <taxon>Arthropoda</taxon>
        <taxon>Hexapoda</taxon>
        <taxon>Insecta</taxon>
        <taxon>Pterygota</taxon>
        <taxon>Neoptera</taxon>
        <taxon>Endopterygota</taxon>
        <taxon>Diptera</taxon>
        <taxon>Brachycera</taxon>
        <taxon>Muscomorpha</taxon>
        <taxon>Ephydroidea</taxon>
        <taxon>Drosophilidae</taxon>
        <taxon>Drosophila</taxon>
    </lineage>
</organism>
<dbReference type="PANTHER" id="PTHR20959">
    <property type="entry name" value="TRANSPORT AND GOLGI ORGANIZATION PROTEIN 6 FAMILY MEMBER"/>
    <property type="match status" value="1"/>
</dbReference>
<feature type="domain" description="RNA polymerase II assembly factor Rtp1 C-terminal" evidence="2">
    <location>
        <begin position="825"/>
        <end position="858"/>
    </location>
</feature>
<dbReference type="SUPFAM" id="SSF48371">
    <property type="entry name" value="ARM repeat"/>
    <property type="match status" value="1"/>
</dbReference>
<dbReference type="EMBL" id="JAJJHW010001127">
    <property type="protein sequence ID" value="KAH8378474.1"/>
    <property type="molecule type" value="Genomic_DNA"/>
</dbReference>
<dbReference type="Pfam" id="PF10363">
    <property type="entry name" value="RTP1_C1"/>
    <property type="match status" value="1"/>
</dbReference>
<feature type="domain" description="RNA polymerase II assembly factor Rtp1 C-terminal" evidence="3">
    <location>
        <begin position="625"/>
        <end position="734"/>
    </location>
</feature>
<gene>
    <name evidence="4" type="ORF">KR093_011604</name>
</gene>
<proteinExistence type="inferred from homology"/>
<evidence type="ECO:0000259" key="3">
    <source>
        <dbReference type="Pfam" id="PF10363"/>
    </source>
</evidence>
<reference evidence="4" key="1">
    <citation type="journal article" date="2021" name="Mol. Ecol. Resour.">
        <title>Phylogenomic analyses of the genus Drosophila reveals genomic signals of climate adaptation.</title>
        <authorList>
            <person name="Li F."/>
            <person name="Rane R.V."/>
            <person name="Luria V."/>
            <person name="Xiong Z."/>
            <person name="Chen J."/>
            <person name="Li Z."/>
            <person name="Catullo R.A."/>
            <person name="Griffin P.C."/>
            <person name="Schiffer M."/>
            <person name="Pearce S."/>
            <person name="Lee S.F."/>
            <person name="McElroy K."/>
            <person name="Stocker A."/>
            <person name="Shirriffs J."/>
            <person name="Cockerell F."/>
            <person name="Coppin C."/>
            <person name="Sgro C.M."/>
            <person name="Karger A."/>
            <person name="Cain J.W."/>
            <person name="Weber J.A."/>
            <person name="Santpere G."/>
            <person name="Kirschner M.W."/>
            <person name="Hoffmann A.A."/>
            <person name="Oakeshott J.G."/>
            <person name="Zhang G."/>
        </authorList>
    </citation>
    <scope>NUCLEOTIDE SEQUENCE</scope>
    <source>
        <strain evidence="4">BGI-SZ-2011g</strain>
    </source>
</reference>
<dbReference type="GO" id="GO:0009306">
    <property type="term" value="P:protein secretion"/>
    <property type="evidence" value="ECO:0007669"/>
    <property type="project" value="TreeGrafter"/>
</dbReference>
<dbReference type="AlphaFoldDB" id="A0AAD4K9A1"/>
<name>A0AAD4K9A1_9MUSC</name>
<evidence type="ECO:0000256" key="1">
    <source>
        <dbReference type="ARBA" id="ARBA00005724"/>
    </source>
</evidence>
<dbReference type="PANTHER" id="PTHR20959:SF1">
    <property type="entry name" value="TRANSPORT AND GOLGI ORGANIZATION PROTEIN 6 HOMOLOG"/>
    <property type="match status" value="1"/>
</dbReference>
<dbReference type="InterPro" id="IPR019451">
    <property type="entry name" value="Rtp1_C1"/>
</dbReference>
<evidence type="ECO:0000259" key="2">
    <source>
        <dbReference type="Pfam" id="PF10304"/>
    </source>
</evidence>
<dbReference type="InterPro" id="IPR039600">
    <property type="entry name" value="TANGO6/Rtp1"/>
</dbReference>
<dbReference type="InterPro" id="IPR011989">
    <property type="entry name" value="ARM-like"/>
</dbReference>
<sequence length="902" mass="102393">TTSCISDNLRQLEKYVPLDVGQQLQELCTTFGMVEDNGASIATDNNIVNCYIIRLMHVLHTLTSNINFHSDAKEDLISVAHLKLCIQTAQELSYYGLRSQLHQDFYKSPVFKDCKPLPNITSSLLLLNIQFFIGLLPIRQFHIANAMELVQRDLLAAIVSMRTHQLPEKHSSQLDTAIAYLWDNESKADFFRHVLLLKATPQLSPALAKQLHHQLLHKLSLPHGFASLIAALHAAAQDLDTTRSSEIVANIVAQRGFSPRLQQHLIQQIFDYCRIQLADVNSLICGVLSLRRLYELNVSNRQSIERILASHWQPVIEPEDLISGLIIWEQQELSSRIQLWQQLFCSSTVACLPSSLLIPFLPMLLQLYEQFPAAADEKRALTALITRCLDNRDAEKELPELLQRLLNWQLDENPPWQSLNRRIAIETQSLQVKVKPTEHEQQDNAPSRLLCTVLTSDNNHALTSKVFLSLLRLMLEQLSKPSSFTGLLSSEEELAQFLQAKYQLKLQLLLALELLVWHEPLKAQLAHSHSKPFVQLVSELLEQRLSNGETAAEVDQTLVVSLMLLQEMLENSEQLQQAESTRRLLKPLTQLAAQAHNQLVKNATQSLLSLLHGERLSREPVRSAFQTARELIEQKKPHLQVYGIQLMLQALRNKDPSFTSQCHRILALALETLKNNNESYTFLNCVRLFVALVHIMEAEVLDLLSAEYLAETAQLDYRLVVGEAILKAAQEIGPLCYRYKDVLLNCFLHGTKSPLDELRTSAYANLAQLCRLLAYQVHSFFQELLQLINDELSFGRYLPAKRGALLVLAELLAGMESLLDYQELLLPIYRLLRTIEANENGDPQMRQHAANGLKTLNAKCRELLQSSMDPMEQMQREIKVLGIKDSVAAANSNKQRHILELN</sequence>
<dbReference type="InterPro" id="IPR016024">
    <property type="entry name" value="ARM-type_fold"/>
</dbReference>
<keyword evidence="5" id="KW-1185">Reference proteome</keyword>
<evidence type="ECO:0000313" key="5">
    <source>
        <dbReference type="Proteomes" id="UP001200034"/>
    </source>
</evidence>
<evidence type="ECO:0008006" key="6">
    <source>
        <dbReference type="Google" id="ProtNLM"/>
    </source>
</evidence>